<dbReference type="InterPro" id="IPR001680">
    <property type="entry name" value="WD40_rpt"/>
</dbReference>
<dbReference type="GO" id="GO:0043596">
    <property type="term" value="C:nuclear replication fork"/>
    <property type="evidence" value="ECO:0007669"/>
    <property type="project" value="TreeGrafter"/>
</dbReference>
<dbReference type="CDD" id="cd21993">
    <property type="entry name" value="HMG-box_WDHD1"/>
    <property type="match status" value="1"/>
</dbReference>
<feature type="compositionally biased region" description="Low complexity" evidence="7">
    <location>
        <begin position="827"/>
        <end position="847"/>
    </location>
</feature>
<comment type="subcellular location">
    <subcellularLocation>
        <location evidence="1">Nucleus</location>
    </subcellularLocation>
</comment>
<dbReference type="EnsemblMetazoa" id="XM_038188209.1">
    <property type="protein sequence ID" value="XP_038044137.1"/>
    <property type="gene ID" value="LOC119718787"/>
</dbReference>
<dbReference type="PROSITE" id="PS50082">
    <property type="entry name" value="WD_REPEATS_2"/>
    <property type="match status" value="3"/>
</dbReference>
<dbReference type="InterPro" id="IPR036322">
    <property type="entry name" value="WD40_repeat_dom_sf"/>
</dbReference>
<dbReference type="PANTHER" id="PTHR19932:SF10">
    <property type="entry name" value="WD REPEAT AND HMG-BOX DNA-BINDING PROTEIN 1"/>
    <property type="match status" value="1"/>
</dbReference>
<feature type="repeat" description="WD" evidence="5">
    <location>
        <begin position="232"/>
        <end position="266"/>
    </location>
</feature>
<dbReference type="PANTHER" id="PTHR19932">
    <property type="entry name" value="WD REPEAT AND HMG-BOX DNA BINDING PROTEIN"/>
    <property type="match status" value="1"/>
</dbReference>
<keyword evidence="10" id="KW-1185">Reference proteome</keyword>
<feature type="compositionally biased region" description="Polar residues" evidence="7">
    <location>
        <begin position="909"/>
        <end position="937"/>
    </location>
</feature>
<evidence type="ECO:0000256" key="3">
    <source>
        <dbReference type="ARBA" id="ARBA00022737"/>
    </source>
</evidence>
<dbReference type="GeneID" id="119718787"/>
<dbReference type="InterPro" id="IPR015943">
    <property type="entry name" value="WD40/YVTN_repeat-like_dom_sf"/>
</dbReference>
<feature type="compositionally biased region" description="Basic and acidic residues" evidence="7">
    <location>
        <begin position="977"/>
        <end position="989"/>
    </location>
</feature>
<evidence type="ECO:0000256" key="6">
    <source>
        <dbReference type="PROSITE-ProRule" id="PRU00267"/>
    </source>
</evidence>
<dbReference type="PROSITE" id="PS50294">
    <property type="entry name" value="WD_REPEATS_REGION"/>
    <property type="match status" value="2"/>
</dbReference>
<dbReference type="CTD" id="11169"/>
<dbReference type="AlphaFoldDB" id="A0A913YXP0"/>
<dbReference type="GO" id="GO:0006281">
    <property type="term" value="P:DNA repair"/>
    <property type="evidence" value="ECO:0007669"/>
    <property type="project" value="TreeGrafter"/>
</dbReference>
<feature type="repeat" description="WD" evidence="5">
    <location>
        <begin position="9"/>
        <end position="41"/>
    </location>
</feature>
<keyword evidence="3" id="KW-0677">Repeat</keyword>
<dbReference type="SMART" id="SM00320">
    <property type="entry name" value="WD40"/>
    <property type="match status" value="5"/>
</dbReference>
<feature type="compositionally biased region" description="Acidic residues" evidence="7">
    <location>
        <begin position="809"/>
        <end position="822"/>
    </location>
</feature>
<dbReference type="Pfam" id="PF00505">
    <property type="entry name" value="HMG_box"/>
    <property type="match status" value="1"/>
</dbReference>
<dbReference type="Gene3D" id="1.10.30.10">
    <property type="entry name" value="High mobility group box domain"/>
    <property type="match status" value="1"/>
</dbReference>
<dbReference type="InterPro" id="IPR048591">
    <property type="entry name" value="WDHD1/CFT4_hel"/>
</dbReference>
<dbReference type="OMA" id="RYAHTNG"/>
<feature type="domain" description="HMG box" evidence="8">
    <location>
        <begin position="995"/>
        <end position="1063"/>
    </location>
</feature>
<evidence type="ECO:0000256" key="5">
    <source>
        <dbReference type="PROSITE-ProRule" id="PRU00221"/>
    </source>
</evidence>
<dbReference type="InterPro" id="IPR022100">
    <property type="entry name" value="WDHD1/CFT4_beta-prop_2nd"/>
</dbReference>
<dbReference type="Proteomes" id="UP000887568">
    <property type="component" value="Unplaced"/>
</dbReference>
<dbReference type="PROSITE" id="PS00678">
    <property type="entry name" value="WD_REPEATS_1"/>
    <property type="match status" value="1"/>
</dbReference>
<dbReference type="Pfam" id="PF12341">
    <property type="entry name" value="Mcl1_mid"/>
    <property type="match status" value="1"/>
</dbReference>
<dbReference type="InterPro" id="IPR009071">
    <property type="entry name" value="HMG_box_dom"/>
</dbReference>
<feature type="repeat" description="WD" evidence="5">
    <location>
        <begin position="131"/>
        <end position="172"/>
    </location>
</feature>
<feature type="compositionally biased region" description="Basic and acidic residues" evidence="7">
    <location>
        <begin position="1081"/>
        <end position="1094"/>
    </location>
</feature>
<dbReference type="RefSeq" id="XP_038044138.1">
    <property type="nucleotide sequence ID" value="XM_038188210.1"/>
</dbReference>
<dbReference type="InterPro" id="IPR019775">
    <property type="entry name" value="WD40_repeat_CS"/>
</dbReference>
<proteinExistence type="predicted"/>
<dbReference type="PROSITE" id="PS50118">
    <property type="entry name" value="HMG_BOX_2"/>
    <property type="match status" value="1"/>
</dbReference>
<dbReference type="Gene3D" id="2.130.10.10">
    <property type="entry name" value="YVTN repeat-like/Quinoprotein amine dehydrogenase"/>
    <property type="match status" value="3"/>
</dbReference>
<sequence>MPLNKQEMRMGHSEGQTDVCYEETGNHILTCGSDGDVRIWKSMDDDDPESINVGDAAYAIAMKNNRLYTASEANTIQAHTFPEGSADGIVTRFTAPVTHFCLSEDGEKLLAGASDFTLKYVDIEGSNQKSFHGHNAPVLSVAIDPKHEYIASSSCDGTLKIWSIADQSWEKSVSLIPKCSDVSLSKTLCRLSWKPQVGKFLAVPVEKEIHIYERDSWDLAFTLTPQDVTGFISVTAWSPCGHFMASANTDGHICIWDVNTRECIDRTKHNKGLAICGMAWHPANGNEIAYTDVMGQVGVLDNVIPPDRKTTTQVQVFKQSADLFDDDAVDEDFLDAVTQAEVENAAGKPTNEGEDGDDVMPATQHKRIMQIQDDDNSMDGSSRAGDDGASVMSGTMDTMVPQPTTYEGPKPTPLQKPFIPAATPVHLASRFMKWNSIGIIRCYDTEDESSIDVEFHDTSVHHAMHFDNQLNRTMADLSAEAVLLGSETNGDVPSQLVCYHFASWDNQKEWTTSLPKGENIKCLTLGRGWLAVATDKRLVRLFSIGGMQREILAIPGPVVCLAGHGNQLIIVYHAGTGVPGEQCLGVQLLHIGGKRKRCVVSGDRLPVSPKATLAWLGFSAEGTPCTVDSEGVVRLLNRSLLSWIQISNTKNHSKSRSDHFWVVGLNESPQQLRCIQCKGAAFPPTLPRPSIMVLPFQVPLCDLDTEKGIMEEAYWRADALSKHIEYGASQGYEIDEMSQAQTDREKQENIMKLFALACRTDREYRASEICQLMTSQHAVTLAIKYASRSRRMALAERLNQLAQQMMEEEMAAMETEQEEEEHDGYYSNATTTKRSSSSTEWSTLSRSKAPTHQASRQDDEDDNEEAQEEEVAMEDDECDDDDDGMPEMKSRKVPTILIKPKKDGVITSALPSSQTRKNPFKRSSSESQVASKGSSVFDSMKKLTKLKAKSPPEKPSEPKQKKGKTQSTLFGNMKSPRQKEKDESNKEGTEQTMPVNKPPSAFSYWLTENQASLAEETPELSESDLIKLATQKWRSLPAEEKKDWGAKAKRSVQSLEADTDPKENAAQETTELTEGKKRKLPHDGEVTQGSEKRVKGQIKVKGQDSSIVKRPLLSSTNSKLAGFAFKKD</sequence>
<keyword evidence="6" id="KW-0238">DNA-binding</keyword>
<evidence type="ECO:0000259" key="8">
    <source>
        <dbReference type="PROSITE" id="PS50118"/>
    </source>
</evidence>
<dbReference type="SMART" id="SM00398">
    <property type="entry name" value="HMG"/>
    <property type="match status" value="1"/>
</dbReference>
<keyword evidence="4 6" id="KW-0539">Nucleus</keyword>
<dbReference type="EnsemblMetazoa" id="XM_038188210.1">
    <property type="protein sequence ID" value="XP_038044138.1"/>
    <property type="gene ID" value="LOC119718787"/>
</dbReference>
<dbReference type="InterPro" id="IPR036910">
    <property type="entry name" value="HMG_box_dom_sf"/>
</dbReference>
<dbReference type="Pfam" id="PF20946">
    <property type="entry name" value="Ctf4_C"/>
    <property type="match status" value="1"/>
</dbReference>
<evidence type="ECO:0000256" key="1">
    <source>
        <dbReference type="ARBA" id="ARBA00004123"/>
    </source>
</evidence>
<organism evidence="9 10">
    <name type="scientific">Patiria miniata</name>
    <name type="common">Bat star</name>
    <name type="synonym">Asterina miniata</name>
    <dbReference type="NCBI Taxonomy" id="46514"/>
    <lineage>
        <taxon>Eukaryota</taxon>
        <taxon>Metazoa</taxon>
        <taxon>Echinodermata</taxon>
        <taxon>Eleutherozoa</taxon>
        <taxon>Asterozoa</taxon>
        <taxon>Asteroidea</taxon>
        <taxon>Valvatacea</taxon>
        <taxon>Valvatida</taxon>
        <taxon>Asterinidae</taxon>
        <taxon>Patiria</taxon>
    </lineage>
</organism>
<feature type="compositionally biased region" description="Basic and acidic residues" evidence="7">
    <location>
        <begin position="950"/>
        <end position="960"/>
    </location>
</feature>
<evidence type="ECO:0000256" key="2">
    <source>
        <dbReference type="ARBA" id="ARBA00022574"/>
    </source>
</evidence>
<evidence type="ECO:0000313" key="10">
    <source>
        <dbReference type="Proteomes" id="UP000887568"/>
    </source>
</evidence>
<dbReference type="InterPro" id="IPR055339">
    <property type="entry name" value="HMG-box_WDHD1"/>
</dbReference>
<feature type="compositionally biased region" description="Acidic residues" evidence="7">
    <location>
        <begin position="858"/>
        <end position="885"/>
    </location>
</feature>
<feature type="compositionally biased region" description="Basic and acidic residues" evidence="7">
    <location>
        <begin position="1037"/>
        <end position="1046"/>
    </location>
</feature>
<dbReference type="Pfam" id="PF24817">
    <property type="entry name" value="WD40_WDHD1_1st"/>
    <property type="match status" value="1"/>
</dbReference>
<evidence type="ECO:0000256" key="4">
    <source>
        <dbReference type="ARBA" id="ARBA00023242"/>
    </source>
</evidence>
<feature type="DNA-binding region" description="HMG box" evidence="6">
    <location>
        <begin position="995"/>
        <end position="1063"/>
    </location>
</feature>
<protein>
    <recommendedName>
        <fullName evidence="8">HMG box domain-containing protein</fullName>
    </recommendedName>
</protein>
<feature type="region of interest" description="Disordered" evidence="7">
    <location>
        <begin position="1036"/>
        <end position="1102"/>
    </location>
</feature>
<evidence type="ECO:0000256" key="7">
    <source>
        <dbReference type="SAM" id="MobiDB-lite"/>
    </source>
</evidence>
<dbReference type="GO" id="GO:0006261">
    <property type="term" value="P:DNA-templated DNA replication"/>
    <property type="evidence" value="ECO:0007669"/>
    <property type="project" value="InterPro"/>
</dbReference>
<evidence type="ECO:0000313" key="9">
    <source>
        <dbReference type="EnsemblMetazoa" id="XP_038044137.1"/>
    </source>
</evidence>
<name>A0A913YXP0_PATMI</name>
<dbReference type="SUPFAM" id="SSF50978">
    <property type="entry name" value="WD40 repeat-like"/>
    <property type="match status" value="1"/>
</dbReference>
<keyword evidence="2 5" id="KW-0853">WD repeat</keyword>
<dbReference type="GO" id="GO:0003677">
    <property type="term" value="F:DNA binding"/>
    <property type="evidence" value="ECO:0007669"/>
    <property type="project" value="UniProtKB-UniRule"/>
</dbReference>
<dbReference type="SUPFAM" id="SSF47095">
    <property type="entry name" value="HMG-box"/>
    <property type="match status" value="1"/>
</dbReference>
<dbReference type="RefSeq" id="XP_038044137.1">
    <property type="nucleotide sequence ID" value="XM_038188209.1"/>
</dbReference>
<dbReference type="OrthoDB" id="427368at2759"/>
<dbReference type="GO" id="GO:0003682">
    <property type="term" value="F:chromatin binding"/>
    <property type="evidence" value="ECO:0007669"/>
    <property type="project" value="TreeGrafter"/>
</dbReference>
<reference evidence="9" key="1">
    <citation type="submission" date="2022-11" db="UniProtKB">
        <authorList>
            <consortium name="EnsemblMetazoa"/>
        </authorList>
    </citation>
    <scope>IDENTIFICATION</scope>
</reference>
<dbReference type="GO" id="GO:0000278">
    <property type="term" value="P:mitotic cell cycle"/>
    <property type="evidence" value="ECO:0007669"/>
    <property type="project" value="TreeGrafter"/>
</dbReference>
<dbReference type="InterPro" id="IPR057646">
    <property type="entry name" value="WD40_WDHD1_1st"/>
</dbReference>
<accession>A0A913YXP0</accession>
<feature type="region of interest" description="Disordered" evidence="7">
    <location>
        <begin position="809"/>
        <end position="1001"/>
    </location>
</feature>